<dbReference type="SMART" id="SM01192">
    <property type="entry name" value="Enolase_C"/>
    <property type="match status" value="1"/>
</dbReference>
<dbReference type="Pfam" id="PF03952">
    <property type="entry name" value="Enolase_N"/>
    <property type="match status" value="1"/>
</dbReference>
<evidence type="ECO:0000256" key="9">
    <source>
        <dbReference type="ARBA" id="ARBA00023239"/>
    </source>
</evidence>
<feature type="binding site" evidence="11">
    <location>
        <position position="366"/>
    </location>
    <ligand>
        <name>(2R)-2-phosphoglycerate</name>
        <dbReference type="ChEBI" id="CHEBI:58289"/>
    </ligand>
</feature>
<keyword evidence="5 11" id="KW-0963">Cytoplasm</keyword>
<evidence type="ECO:0000256" key="3">
    <source>
        <dbReference type="ARBA" id="ARBA00012058"/>
    </source>
</evidence>
<gene>
    <name evidence="14" type="primary">eno_2</name>
    <name evidence="11" type="synonym">eno</name>
    <name evidence="14" type="ORF">DSLASN_07430</name>
</gene>
<feature type="active site" description="Proton donor" evidence="11">
    <location>
        <position position="205"/>
    </location>
</feature>
<comment type="cofactor">
    <cofactor evidence="11">
        <name>Mg(2+)</name>
        <dbReference type="ChEBI" id="CHEBI:18420"/>
    </cofactor>
    <text evidence="11">Binds a second Mg(2+) ion via substrate during catalysis.</text>
</comment>
<comment type="similarity">
    <text evidence="2 11">Belongs to the enolase family.</text>
</comment>
<reference evidence="14 15" key="1">
    <citation type="submission" date="2021-02" db="EMBL/GenBank/DDBJ databases">
        <title>Complete genome of Desulfoluna sp. strain ASN36.</title>
        <authorList>
            <person name="Takahashi A."/>
            <person name="Kojima H."/>
            <person name="Fukui M."/>
        </authorList>
    </citation>
    <scope>NUCLEOTIDE SEQUENCE [LARGE SCALE GENOMIC DNA]</scope>
    <source>
        <strain evidence="14 15">ASN36</strain>
    </source>
</reference>
<comment type="pathway">
    <text evidence="1 11">Carbohydrate degradation; glycolysis; pyruvate from D-glyceraldehyde 3-phosphate: step 4/5.</text>
</comment>
<comment type="catalytic activity">
    <reaction evidence="11">
        <text>(2R)-2-phosphoglycerate = phosphoenolpyruvate + H2O</text>
        <dbReference type="Rhea" id="RHEA:10164"/>
        <dbReference type="ChEBI" id="CHEBI:15377"/>
        <dbReference type="ChEBI" id="CHEBI:58289"/>
        <dbReference type="ChEBI" id="CHEBI:58702"/>
        <dbReference type="EC" id="4.2.1.11"/>
    </reaction>
</comment>
<feature type="domain" description="Enolase N-terminal" evidence="13">
    <location>
        <begin position="4"/>
        <end position="134"/>
    </location>
</feature>
<comment type="function">
    <text evidence="10 11">Catalyzes the reversible conversion of 2-phosphoglycerate (2-PG) into phosphoenolpyruvate (PEP). It is essential for the degradation of carbohydrates via glycolysis.</text>
</comment>
<dbReference type="HAMAP" id="MF_00318">
    <property type="entry name" value="Enolase"/>
    <property type="match status" value="1"/>
</dbReference>
<dbReference type="EMBL" id="AP024488">
    <property type="protein sequence ID" value="BCS95111.1"/>
    <property type="molecule type" value="Genomic_DNA"/>
</dbReference>
<evidence type="ECO:0000313" key="15">
    <source>
        <dbReference type="Proteomes" id="UP001320148"/>
    </source>
</evidence>
<dbReference type="SFLD" id="SFLDF00002">
    <property type="entry name" value="enolase"/>
    <property type="match status" value="1"/>
</dbReference>
<dbReference type="InterPro" id="IPR036849">
    <property type="entry name" value="Enolase-like_C_sf"/>
</dbReference>
<dbReference type="CDD" id="cd03313">
    <property type="entry name" value="enolase"/>
    <property type="match status" value="1"/>
</dbReference>
<dbReference type="SMART" id="SM01193">
    <property type="entry name" value="Enolase_N"/>
    <property type="match status" value="1"/>
</dbReference>
<dbReference type="InterPro" id="IPR020809">
    <property type="entry name" value="Enolase_CS"/>
</dbReference>
<evidence type="ECO:0000256" key="11">
    <source>
        <dbReference type="HAMAP-Rule" id="MF_00318"/>
    </source>
</evidence>
<keyword evidence="6 11" id="KW-0964">Secreted</keyword>
<dbReference type="PROSITE" id="PS00164">
    <property type="entry name" value="ENOLASE"/>
    <property type="match status" value="1"/>
</dbReference>
<feature type="binding site" evidence="11">
    <location>
        <position position="242"/>
    </location>
    <ligand>
        <name>Mg(2+)</name>
        <dbReference type="ChEBI" id="CHEBI:18420"/>
    </ligand>
</feature>
<evidence type="ECO:0000256" key="6">
    <source>
        <dbReference type="ARBA" id="ARBA00022525"/>
    </source>
</evidence>
<feature type="binding site" evidence="11">
    <location>
        <position position="388"/>
    </location>
    <ligand>
        <name>(2R)-2-phosphoglycerate</name>
        <dbReference type="ChEBI" id="CHEBI:58289"/>
    </ligand>
</feature>
<dbReference type="PIRSF" id="PIRSF001400">
    <property type="entry name" value="Enolase"/>
    <property type="match status" value="1"/>
</dbReference>
<dbReference type="SUPFAM" id="SSF51604">
    <property type="entry name" value="Enolase C-terminal domain-like"/>
    <property type="match status" value="1"/>
</dbReference>
<accession>A0ABN6EZS2</accession>
<feature type="binding site" evidence="11">
    <location>
        <position position="285"/>
    </location>
    <ligand>
        <name>Mg(2+)</name>
        <dbReference type="ChEBI" id="CHEBI:18420"/>
    </ligand>
</feature>
<evidence type="ECO:0000256" key="2">
    <source>
        <dbReference type="ARBA" id="ARBA00009604"/>
    </source>
</evidence>
<evidence type="ECO:0000256" key="5">
    <source>
        <dbReference type="ARBA" id="ARBA00022490"/>
    </source>
</evidence>
<proteinExistence type="inferred from homology"/>
<comment type="subcellular location">
    <subcellularLocation>
        <location evidence="11">Cytoplasm</location>
    </subcellularLocation>
    <subcellularLocation>
        <location evidence="11">Secreted</location>
    </subcellularLocation>
    <subcellularLocation>
        <location evidence="11">Cell surface</location>
    </subcellularLocation>
    <text evidence="11">Fractions of enolase are present in both the cytoplasm and on the cell surface.</text>
</comment>
<keyword evidence="15" id="KW-1185">Reference proteome</keyword>
<dbReference type="InterPro" id="IPR029017">
    <property type="entry name" value="Enolase-like_N"/>
</dbReference>
<evidence type="ECO:0000256" key="4">
    <source>
        <dbReference type="ARBA" id="ARBA00017068"/>
    </source>
</evidence>
<dbReference type="SUPFAM" id="SSF54826">
    <property type="entry name" value="Enolase N-terminal domain-like"/>
    <property type="match status" value="1"/>
</dbReference>
<feature type="binding site" evidence="11">
    <location>
        <position position="163"/>
    </location>
    <ligand>
        <name>(2R)-2-phosphoglycerate</name>
        <dbReference type="ChEBI" id="CHEBI:58289"/>
    </ligand>
</feature>
<feature type="binding site" evidence="11">
    <location>
        <position position="312"/>
    </location>
    <ligand>
        <name>Mg(2+)</name>
        <dbReference type="ChEBI" id="CHEBI:18420"/>
    </ligand>
</feature>
<evidence type="ECO:0000256" key="1">
    <source>
        <dbReference type="ARBA" id="ARBA00005031"/>
    </source>
</evidence>
<protein>
    <recommendedName>
        <fullName evidence="4 11">Enolase</fullName>
        <ecNumber evidence="3 11">4.2.1.11</ecNumber>
    </recommendedName>
    <alternativeName>
        <fullName evidence="11">2-phospho-D-glycerate hydro-lyase</fullName>
    </alternativeName>
    <alternativeName>
        <fullName evidence="11">2-phosphoglycerate dehydratase</fullName>
    </alternativeName>
</protein>
<dbReference type="SFLD" id="SFLDG00178">
    <property type="entry name" value="enolase"/>
    <property type="match status" value="1"/>
</dbReference>
<feature type="active site" description="Proton acceptor" evidence="11">
    <location>
        <position position="337"/>
    </location>
</feature>
<dbReference type="EC" id="4.2.1.11" evidence="3 11"/>
<dbReference type="Gene3D" id="3.20.20.120">
    <property type="entry name" value="Enolase-like C-terminal domain"/>
    <property type="match status" value="1"/>
</dbReference>
<dbReference type="NCBIfam" id="TIGR01060">
    <property type="entry name" value="eno"/>
    <property type="match status" value="1"/>
</dbReference>
<dbReference type="Proteomes" id="UP001320148">
    <property type="component" value="Chromosome"/>
</dbReference>
<dbReference type="SFLD" id="SFLDS00001">
    <property type="entry name" value="Enolase"/>
    <property type="match status" value="1"/>
</dbReference>
<dbReference type="Pfam" id="PF00113">
    <property type="entry name" value="Enolase_C"/>
    <property type="match status" value="1"/>
</dbReference>
<dbReference type="InterPro" id="IPR020810">
    <property type="entry name" value="Enolase_C"/>
</dbReference>
<evidence type="ECO:0000259" key="13">
    <source>
        <dbReference type="SMART" id="SM01193"/>
    </source>
</evidence>
<name>A0ABN6EZS2_9BACT</name>
<dbReference type="PRINTS" id="PR00148">
    <property type="entry name" value="ENOLASE"/>
</dbReference>
<dbReference type="PANTHER" id="PTHR11902:SF1">
    <property type="entry name" value="ENOLASE"/>
    <property type="match status" value="1"/>
</dbReference>
<feature type="binding site" evidence="11">
    <location>
        <position position="337"/>
    </location>
    <ligand>
        <name>(2R)-2-phosphoglycerate</name>
        <dbReference type="ChEBI" id="CHEBI:58289"/>
    </ligand>
</feature>
<dbReference type="InterPro" id="IPR000941">
    <property type="entry name" value="Enolase"/>
</dbReference>
<keyword evidence="11" id="KW-0479">Metal-binding</keyword>
<dbReference type="RefSeq" id="WP_236891395.1">
    <property type="nucleotide sequence ID" value="NZ_AP024488.1"/>
</dbReference>
<evidence type="ECO:0000259" key="12">
    <source>
        <dbReference type="SMART" id="SM01192"/>
    </source>
</evidence>
<keyword evidence="8 11" id="KW-0324">Glycolysis</keyword>
<evidence type="ECO:0000256" key="10">
    <source>
        <dbReference type="ARBA" id="ARBA00045763"/>
    </source>
</evidence>
<dbReference type="PANTHER" id="PTHR11902">
    <property type="entry name" value="ENOLASE"/>
    <property type="match status" value="1"/>
</dbReference>
<evidence type="ECO:0000256" key="8">
    <source>
        <dbReference type="ARBA" id="ARBA00023152"/>
    </source>
</evidence>
<organism evidence="14 15">
    <name type="scientific">Desulfoluna limicola</name>
    <dbReference type="NCBI Taxonomy" id="2810562"/>
    <lineage>
        <taxon>Bacteria</taxon>
        <taxon>Pseudomonadati</taxon>
        <taxon>Thermodesulfobacteriota</taxon>
        <taxon>Desulfobacteria</taxon>
        <taxon>Desulfobacterales</taxon>
        <taxon>Desulfolunaceae</taxon>
        <taxon>Desulfoluna</taxon>
    </lineage>
</organism>
<evidence type="ECO:0000256" key="7">
    <source>
        <dbReference type="ARBA" id="ARBA00022842"/>
    </source>
</evidence>
<evidence type="ECO:0000313" key="14">
    <source>
        <dbReference type="EMBL" id="BCS95111.1"/>
    </source>
</evidence>
<feature type="domain" description="Enolase C-terminal TIM barrel" evidence="12">
    <location>
        <begin position="139"/>
        <end position="424"/>
    </location>
</feature>
<keyword evidence="7 11" id="KW-0460">Magnesium</keyword>
<feature type="binding site" evidence="11">
    <location>
        <position position="367"/>
    </location>
    <ligand>
        <name>(2R)-2-phosphoglycerate</name>
        <dbReference type="ChEBI" id="CHEBI:58289"/>
    </ligand>
</feature>
<keyword evidence="9 11" id="KW-0456">Lyase</keyword>
<sequence length="424" mass="44487">MTQITNVIAREILDSRGNPTVEVDITLHCGATGRAAVPSGASTGTREALELRDKDAGRYLGKGVLTAIENVNTLIAPAVIGMDAADQVALDQALIELDGTENKSKLGANAILGVSMAAARAAAEAYSLPLYRYLGGMAATELPMPMMNIINGGSHATNSLDIQEFMIIPAGAETLPEAVRMGAEVFHHLKSLLKKKGLATGVGDEGGFAPDLGSNEEALALIITAVESAGYTPGKDVVLALDAAASEFYKDGKYVLEAEGKALSSEEMVAYYEHLAATYPIVSIEDGLAEEDWDGWALMTERMGDKLQIVGDDLFVTNPAILAKGIEMGVANSILIKLNQIGTVTETLAAIEMAKAAGYSTVISHRSGETADTFISDLAVGISGGQIKTGSLSRSDRVAKYNQLIRIAEELGASARLARPAFTL</sequence>
<dbReference type="Gene3D" id="3.30.390.10">
    <property type="entry name" value="Enolase-like, N-terminal domain"/>
    <property type="match status" value="1"/>
</dbReference>
<dbReference type="InterPro" id="IPR020811">
    <property type="entry name" value="Enolase_N"/>
</dbReference>